<feature type="domain" description="FAD/NAD(P)-binding" evidence="14">
    <location>
        <begin position="36"/>
        <end position="351"/>
    </location>
</feature>
<keyword evidence="7 11" id="KW-0676">Redox-active center</keyword>
<dbReference type="InterPro" id="IPR046952">
    <property type="entry name" value="GSHR/TRXR-like"/>
</dbReference>
<keyword evidence="5 11" id="KW-0560">Oxidoreductase</keyword>
<feature type="binding site" evidence="9">
    <location>
        <position position="336"/>
    </location>
    <ligand>
        <name>FAD</name>
        <dbReference type="ChEBI" id="CHEBI:57692"/>
    </ligand>
</feature>
<comment type="similarity">
    <text evidence="1 11">Belongs to the class-I pyridine nucleotide-disulfide oxidoreductase family.</text>
</comment>
<name>A0A6A7G2W1_9CRUS</name>
<keyword evidence="12" id="KW-0963">Cytoplasm</keyword>
<keyword evidence="9" id="KW-0520">NAD</keyword>
<accession>A0A6A7G2W1</accession>
<evidence type="ECO:0000256" key="11">
    <source>
        <dbReference type="RuleBase" id="RU003691"/>
    </source>
</evidence>
<comment type="function">
    <text evidence="12">Catalyzes the reduction of glutathione disulfide (GSSG) to reduced glutathione (GSH). Constitutes the major mechanism to maintain a high GSH:GSSG ratio in the cytosol.</text>
</comment>
<evidence type="ECO:0000256" key="12">
    <source>
        <dbReference type="RuleBase" id="RU365016"/>
    </source>
</evidence>
<feature type="disulfide bond" description="Redox-active" evidence="10">
    <location>
        <begin position="73"/>
        <end position="78"/>
    </location>
</feature>
<dbReference type="EMBL" id="IACT01005998">
    <property type="protein sequence ID" value="LAC25140.1"/>
    <property type="molecule type" value="mRNA"/>
</dbReference>
<dbReference type="InterPro" id="IPR036188">
    <property type="entry name" value="FAD/NAD-bd_sf"/>
</dbReference>
<dbReference type="PIRSF" id="PIRSF000350">
    <property type="entry name" value="Mercury_reductase_MerA"/>
    <property type="match status" value="1"/>
</dbReference>
<comment type="subunit">
    <text evidence="2">Homodimer.</text>
</comment>
<keyword evidence="12" id="KW-0521">NADP</keyword>
<evidence type="ECO:0000256" key="9">
    <source>
        <dbReference type="PIRSR" id="PIRSR000350-3"/>
    </source>
</evidence>
<dbReference type="PRINTS" id="PR00368">
    <property type="entry name" value="FADPNR"/>
</dbReference>
<keyword evidence="4 9" id="KW-0274">FAD</keyword>
<dbReference type="SUPFAM" id="SSF51905">
    <property type="entry name" value="FAD/NAD(P)-binding domain"/>
    <property type="match status" value="1"/>
</dbReference>
<keyword evidence="3 11" id="KW-0285">Flavoprotein</keyword>
<dbReference type="NCBIfam" id="NF004776">
    <property type="entry name" value="PRK06116.1"/>
    <property type="match status" value="1"/>
</dbReference>
<dbReference type="PROSITE" id="PS00076">
    <property type="entry name" value="PYRIDINE_REDOX_1"/>
    <property type="match status" value="1"/>
</dbReference>
<comment type="subcellular location">
    <subcellularLocation>
        <location evidence="12">Cytoplasm</location>
    </subcellularLocation>
</comment>
<protein>
    <recommendedName>
        <fullName evidence="12">Glutathione reductase</fullName>
        <ecNumber evidence="12">1.8.1.7</ecNumber>
    </recommendedName>
</protein>
<dbReference type="GO" id="GO:0034599">
    <property type="term" value="P:cellular response to oxidative stress"/>
    <property type="evidence" value="ECO:0007669"/>
    <property type="project" value="TreeGrafter"/>
</dbReference>
<dbReference type="GO" id="GO:0006749">
    <property type="term" value="P:glutathione metabolic process"/>
    <property type="evidence" value="ECO:0007669"/>
    <property type="project" value="InterPro"/>
</dbReference>
<dbReference type="EC" id="1.8.1.7" evidence="12"/>
<evidence type="ECO:0000313" key="15">
    <source>
        <dbReference type="EMBL" id="LAC25140.1"/>
    </source>
</evidence>
<dbReference type="PANTHER" id="PTHR42737:SF2">
    <property type="entry name" value="GLUTATHIONE REDUCTASE"/>
    <property type="match status" value="1"/>
</dbReference>
<evidence type="ECO:0000256" key="8">
    <source>
        <dbReference type="PIRSR" id="PIRSR000350-2"/>
    </source>
</evidence>
<evidence type="ECO:0000256" key="3">
    <source>
        <dbReference type="ARBA" id="ARBA00022630"/>
    </source>
</evidence>
<comment type="catalytic activity">
    <reaction evidence="12">
        <text>2 glutathione + NADP(+) = glutathione disulfide + NADPH + H(+)</text>
        <dbReference type="Rhea" id="RHEA:11740"/>
        <dbReference type="ChEBI" id="CHEBI:15378"/>
        <dbReference type="ChEBI" id="CHEBI:57783"/>
        <dbReference type="ChEBI" id="CHEBI:57925"/>
        <dbReference type="ChEBI" id="CHEBI:58297"/>
        <dbReference type="ChEBI" id="CHEBI:58349"/>
        <dbReference type="EC" id="1.8.1.7"/>
    </reaction>
</comment>
<dbReference type="Pfam" id="PF07992">
    <property type="entry name" value="Pyr_redox_2"/>
    <property type="match status" value="1"/>
</dbReference>
<feature type="binding site" evidence="9">
    <location>
        <position position="82"/>
    </location>
    <ligand>
        <name>FAD</name>
        <dbReference type="ChEBI" id="CHEBI:57692"/>
    </ligand>
</feature>
<dbReference type="GO" id="GO:0045454">
    <property type="term" value="P:cell redox homeostasis"/>
    <property type="evidence" value="ECO:0007669"/>
    <property type="project" value="InterPro"/>
</dbReference>
<evidence type="ECO:0000256" key="10">
    <source>
        <dbReference type="PIRSR" id="PIRSR000350-4"/>
    </source>
</evidence>
<evidence type="ECO:0000259" key="14">
    <source>
        <dbReference type="Pfam" id="PF07992"/>
    </source>
</evidence>
<dbReference type="Pfam" id="PF02852">
    <property type="entry name" value="Pyr_redox_dim"/>
    <property type="match status" value="1"/>
</dbReference>
<dbReference type="InterPro" id="IPR023753">
    <property type="entry name" value="FAD/NAD-binding_dom"/>
</dbReference>
<evidence type="ECO:0000256" key="6">
    <source>
        <dbReference type="ARBA" id="ARBA00023157"/>
    </source>
</evidence>
<evidence type="ECO:0000256" key="4">
    <source>
        <dbReference type="ARBA" id="ARBA00022827"/>
    </source>
</evidence>
<dbReference type="InterPro" id="IPR004099">
    <property type="entry name" value="Pyr_nucl-diS_OxRdtase_dimer"/>
</dbReference>
<organism evidence="15">
    <name type="scientific">Hirondellea gigas</name>
    <dbReference type="NCBI Taxonomy" id="1518452"/>
    <lineage>
        <taxon>Eukaryota</taxon>
        <taxon>Metazoa</taxon>
        <taxon>Ecdysozoa</taxon>
        <taxon>Arthropoda</taxon>
        <taxon>Crustacea</taxon>
        <taxon>Multicrustacea</taxon>
        <taxon>Malacostraca</taxon>
        <taxon>Eumalacostraca</taxon>
        <taxon>Peracarida</taxon>
        <taxon>Amphipoda</taxon>
        <taxon>Amphilochidea</taxon>
        <taxon>Lysianassida</taxon>
        <taxon>Lysianassidira</taxon>
        <taxon>Lysianassoidea</taxon>
        <taxon>Lysianassidae</taxon>
        <taxon>Hirondellea</taxon>
    </lineage>
</organism>
<dbReference type="InterPro" id="IPR016156">
    <property type="entry name" value="FAD/NAD-linked_Rdtase_dimer_sf"/>
</dbReference>
<comment type="cofactor">
    <cofactor evidence="9">
        <name>FAD</name>
        <dbReference type="ChEBI" id="CHEBI:57692"/>
    </cofactor>
    <text evidence="9">Binds 1 FAD per subunit.</text>
</comment>
<dbReference type="GO" id="GO:0050660">
    <property type="term" value="F:flavin adenine dinucleotide binding"/>
    <property type="evidence" value="ECO:0007669"/>
    <property type="project" value="InterPro"/>
</dbReference>
<dbReference type="GO" id="GO:0004362">
    <property type="term" value="F:glutathione-disulfide reductase (NADPH) activity"/>
    <property type="evidence" value="ECO:0007669"/>
    <property type="project" value="UniProtKB-EC"/>
</dbReference>
<evidence type="ECO:0000256" key="7">
    <source>
        <dbReference type="ARBA" id="ARBA00023284"/>
    </source>
</evidence>
<dbReference type="GO" id="GO:0050661">
    <property type="term" value="F:NADP binding"/>
    <property type="evidence" value="ECO:0007669"/>
    <property type="project" value="InterPro"/>
</dbReference>
<keyword evidence="6" id="KW-1015">Disulfide bond</keyword>
<dbReference type="SUPFAM" id="SSF55424">
    <property type="entry name" value="FAD/NAD-linked reductases, dimerisation (C-terminal) domain"/>
    <property type="match status" value="1"/>
</dbReference>
<dbReference type="Gene3D" id="3.30.390.30">
    <property type="match status" value="1"/>
</dbReference>
<dbReference type="FunFam" id="3.30.390.30:FF:000003">
    <property type="entry name" value="Glutathione reductase"/>
    <property type="match status" value="1"/>
</dbReference>
<dbReference type="AlphaFoldDB" id="A0A6A7G2W1"/>
<evidence type="ECO:0000256" key="5">
    <source>
        <dbReference type="ARBA" id="ARBA00023002"/>
    </source>
</evidence>
<evidence type="ECO:0000259" key="13">
    <source>
        <dbReference type="Pfam" id="PF02852"/>
    </source>
</evidence>
<dbReference type="InterPro" id="IPR012999">
    <property type="entry name" value="Pyr_OxRdtase_I_AS"/>
</dbReference>
<feature type="binding site" evidence="9">
    <location>
        <begin position="206"/>
        <end position="213"/>
    </location>
    <ligand>
        <name>NAD(+)</name>
        <dbReference type="ChEBI" id="CHEBI:57540"/>
    </ligand>
</feature>
<dbReference type="PRINTS" id="PR00411">
    <property type="entry name" value="PNDRDTASEI"/>
</dbReference>
<proteinExistence type="evidence at transcript level"/>
<evidence type="ECO:0000256" key="2">
    <source>
        <dbReference type="ARBA" id="ARBA00011738"/>
    </source>
</evidence>
<keyword evidence="9" id="KW-0547">Nucleotide-binding</keyword>
<dbReference type="InterPro" id="IPR001100">
    <property type="entry name" value="Pyr_nuc-diS_OxRdtase"/>
</dbReference>
<dbReference type="GO" id="GO:0005739">
    <property type="term" value="C:mitochondrion"/>
    <property type="evidence" value="ECO:0007669"/>
    <property type="project" value="TreeGrafter"/>
</dbReference>
<feature type="active site" description="Proton acceptor" evidence="8">
    <location>
        <position position="472"/>
    </location>
</feature>
<evidence type="ECO:0000256" key="1">
    <source>
        <dbReference type="ARBA" id="ARBA00007532"/>
    </source>
</evidence>
<dbReference type="Gene3D" id="3.50.50.60">
    <property type="entry name" value="FAD/NAD(P)-binding domain"/>
    <property type="match status" value="2"/>
</dbReference>
<feature type="domain" description="Pyridine nucleotide-disulphide oxidoreductase dimerisation" evidence="13">
    <location>
        <begin position="372"/>
        <end position="482"/>
    </location>
</feature>
<dbReference type="NCBIfam" id="TIGR01421">
    <property type="entry name" value="gluta_reduc_1"/>
    <property type="match status" value="1"/>
</dbReference>
<reference evidence="15" key="1">
    <citation type="submission" date="2017-11" db="EMBL/GenBank/DDBJ databases">
        <title>The sensing device of the deep-sea amphipod.</title>
        <authorList>
            <person name="Kobayashi H."/>
            <person name="Nagahama T."/>
            <person name="Arai W."/>
            <person name="Sasagawa Y."/>
            <person name="Umeda M."/>
            <person name="Hayashi T."/>
            <person name="Nikaido I."/>
            <person name="Watanabe H."/>
            <person name="Oguri K."/>
            <person name="Kitazato H."/>
            <person name="Fujioka K."/>
            <person name="Kido Y."/>
            <person name="Takami H."/>
        </authorList>
    </citation>
    <scope>NUCLEOTIDE SEQUENCE</scope>
    <source>
        <tissue evidence="15">Whole body</tissue>
    </source>
</reference>
<sequence>MILRSVRASRFLSSKLRLFALFRSFSVMADGKENHFDFIVIGGGSGGMACSRRAAQHGARVILFENKRLGGTCVNVGCVPKKVMWNTADISEIVNHIAADYGFSFSKPSFDFNHIRKRRDAYIERLNGIYARNLDNSGIKFVMEKATFVSRNEVEAGGVRYSADHILIATGGTPTGVPVKGGEFTINSDGFFNDMDKLPAKAAVVGAGYIAVELAGVLNSLGSDVTLITRKEYALRRFDELIYTTLEAEMTSAGVHMQHNSSVSGIEKDGSGLMNLTMEDGTVLSGFDTVIYAIGRYPISKDLNLKITGVETDRKGYITSNAKEETNVPGIYSLGDISGKIQLTPVAIAAGRALADRIFGKMEDRIMDYTHVPTVVFSHPTIGSIGLTQKEATEKYGANDLKIYQSTFTNMWYAVTERKSKTAYKLICQGPNEKVVGMHLIGMASDEIMQGFGVAIKMGATKKDFDSCVAIHPTASEELVTMV</sequence>
<dbReference type="GO" id="GO:0005829">
    <property type="term" value="C:cytosol"/>
    <property type="evidence" value="ECO:0007669"/>
    <property type="project" value="TreeGrafter"/>
</dbReference>
<dbReference type="FunFam" id="3.50.50.60:FF:000235">
    <property type="entry name" value="Glutathione reductase"/>
    <property type="match status" value="1"/>
</dbReference>
<feature type="binding site" evidence="9">
    <location>
        <position position="295"/>
    </location>
    <ligand>
        <name>NAD(+)</name>
        <dbReference type="ChEBI" id="CHEBI:57540"/>
    </ligand>
</feature>
<dbReference type="PANTHER" id="PTHR42737">
    <property type="entry name" value="GLUTATHIONE REDUCTASE"/>
    <property type="match status" value="1"/>
</dbReference>
<dbReference type="InterPro" id="IPR006322">
    <property type="entry name" value="Glutathione_Rdtase_euk/bac"/>
</dbReference>